<keyword evidence="3" id="KW-0233">DNA recombination</keyword>
<dbReference type="Pfam" id="PF07106">
    <property type="entry name" value="WHD_TBPIP"/>
    <property type="match status" value="1"/>
</dbReference>
<feature type="domain" description="Homologous-pairing protein 2 winged helix" evidence="7">
    <location>
        <begin position="9"/>
        <end position="68"/>
    </location>
</feature>
<comment type="caution">
    <text evidence="8">The sequence shown here is derived from an EMBL/GenBank/DDBJ whole genome shotgun (WGS) entry which is preliminary data.</text>
</comment>
<dbReference type="InterPro" id="IPR036388">
    <property type="entry name" value="WH-like_DNA-bd_sf"/>
</dbReference>
<dbReference type="PANTHER" id="PTHR15938:SF0">
    <property type="entry name" value="HOMOLOGOUS-PAIRING PROTEIN 2 HOMOLOG"/>
    <property type="match status" value="1"/>
</dbReference>
<comment type="subcellular location">
    <subcellularLocation>
        <location evidence="1">Nucleus</location>
    </subcellularLocation>
</comment>
<feature type="coiled-coil region" evidence="6">
    <location>
        <begin position="82"/>
        <end position="146"/>
    </location>
</feature>
<dbReference type="OrthoDB" id="272266at2759"/>
<protein>
    <submittedName>
        <fullName evidence="8">Homologous-pairing protein 2</fullName>
    </submittedName>
</protein>
<dbReference type="STRING" id="158441.A0A226E0I2"/>
<evidence type="ECO:0000256" key="3">
    <source>
        <dbReference type="ARBA" id="ARBA00023172"/>
    </source>
</evidence>
<evidence type="ECO:0000259" key="7">
    <source>
        <dbReference type="Pfam" id="PF07106"/>
    </source>
</evidence>
<evidence type="ECO:0000256" key="1">
    <source>
        <dbReference type="ARBA" id="ARBA00004123"/>
    </source>
</evidence>
<dbReference type="Gene3D" id="1.10.10.10">
    <property type="entry name" value="Winged helix-like DNA-binding domain superfamily/Winged helix DNA-binding domain"/>
    <property type="match status" value="1"/>
</dbReference>
<sequence length="214" mass="23872">MASKKEASAVDAVLDYLKAQNRPYSVNDIVLNLHKEHGKTAVQKALDKLVQDEQVREKTYGKQKVYVISQSILGDTFSADEIKAMDKRIEEKETAIKGLDAQMKESQAELRHINSSMTTEQMIIMIAKLTEENAALSEKRDKFASANVEVLEKSERDKIRTNRARILGQWRARKKMGTSILEAALEGWPGSKADLIEEVGIELDEAVGAVLPSS</sequence>
<evidence type="ECO:0000256" key="5">
    <source>
        <dbReference type="ARBA" id="ARBA00023254"/>
    </source>
</evidence>
<dbReference type="GO" id="GO:0000794">
    <property type="term" value="C:condensed nuclear chromosome"/>
    <property type="evidence" value="ECO:0007669"/>
    <property type="project" value="TreeGrafter"/>
</dbReference>
<organism evidence="8 9">
    <name type="scientific">Folsomia candida</name>
    <name type="common">Springtail</name>
    <dbReference type="NCBI Taxonomy" id="158441"/>
    <lineage>
        <taxon>Eukaryota</taxon>
        <taxon>Metazoa</taxon>
        <taxon>Ecdysozoa</taxon>
        <taxon>Arthropoda</taxon>
        <taxon>Hexapoda</taxon>
        <taxon>Collembola</taxon>
        <taxon>Entomobryomorpha</taxon>
        <taxon>Isotomoidea</taxon>
        <taxon>Isotomidae</taxon>
        <taxon>Proisotominae</taxon>
        <taxon>Folsomia</taxon>
    </lineage>
</organism>
<dbReference type="AlphaFoldDB" id="A0A226E0I2"/>
<dbReference type="GO" id="GO:0000709">
    <property type="term" value="P:meiotic joint molecule formation"/>
    <property type="evidence" value="ECO:0007669"/>
    <property type="project" value="TreeGrafter"/>
</dbReference>
<dbReference type="InterPro" id="IPR010776">
    <property type="entry name" value="Hop2_WH_dom"/>
</dbReference>
<dbReference type="Proteomes" id="UP000198287">
    <property type="component" value="Unassembled WGS sequence"/>
</dbReference>
<dbReference type="EMBL" id="LNIX01000008">
    <property type="protein sequence ID" value="OXA51232.1"/>
    <property type="molecule type" value="Genomic_DNA"/>
</dbReference>
<gene>
    <name evidence="8" type="ORF">Fcan01_14074</name>
</gene>
<evidence type="ECO:0000256" key="2">
    <source>
        <dbReference type="ARBA" id="ARBA00007922"/>
    </source>
</evidence>
<evidence type="ECO:0000313" key="8">
    <source>
        <dbReference type="EMBL" id="OXA51232.1"/>
    </source>
</evidence>
<dbReference type="GO" id="GO:0003690">
    <property type="term" value="F:double-stranded DNA binding"/>
    <property type="evidence" value="ECO:0007669"/>
    <property type="project" value="TreeGrafter"/>
</dbReference>
<reference evidence="8 9" key="1">
    <citation type="submission" date="2015-12" db="EMBL/GenBank/DDBJ databases">
        <title>The genome of Folsomia candida.</title>
        <authorList>
            <person name="Faddeeva A."/>
            <person name="Derks M.F."/>
            <person name="Anvar Y."/>
            <person name="Smit S."/>
            <person name="Van Straalen N."/>
            <person name="Roelofs D."/>
        </authorList>
    </citation>
    <scope>NUCLEOTIDE SEQUENCE [LARGE SCALE GENOMIC DNA]</scope>
    <source>
        <strain evidence="8 9">VU population</strain>
        <tissue evidence="8">Whole body</tissue>
    </source>
</reference>
<accession>A0A226E0I2</accession>
<dbReference type="PANTHER" id="PTHR15938">
    <property type="entry name" value="TBP-1 INTERACTING PROTEIN"/>
    <property type="match status" value="1"/>
</dbReference>
<evidence type="ECO:0000313" key="9">
    <source>
        <dbReference type="Proteomes" id="UP000198287"/>
    </source>
</evidence>
<dbReference type="OMA" id="QKYHREW"/>
<keyword evidence="5" id="KW-0469">Meiosis</keyword>
<dbReference type="GO" id="GO:0007129">
    <property type="term" value="P:homologous chromosome pairing at meiosis"/>
    <property type="evidence" value="ECO:0007669"/>
    <property type="project" value="TreeGrafter"/>
</dbReference>
<keyword evidence="4" id="KW-0539">Nucleus</keyword>
<keyword evidence="6" id="KW-0175">Coiled coil</keyword>
<keyword evidence="9" id="KW-1185">Reference proteome</keyword>
<dbReference type="GO" id="GO:0120231">
    <property type="term" value="C:DNA recombinase auxiliary factor complex"/>
    <property type="evidence" value="ECO:0007669"/>
    <property type="project" value="TreeGrafter"/>
</dbReference>
<dbReference type="GO" id="GO:0120230">
    <property type="term" value="F:recombinase activator activity"/>
    <property type="evidence" value="ECO:0007669"/>
    <property type="project" value="TreeGrafter"/>
</dbReference>
<dbReference type="GO" id="GO:0010774">
    <property type="term" value="P:meiotic strand invasion involved in reciprocal meiotic recombination"/>
    <property type="evidence" value="ECO:0007669"/>
    <property type="project" value="TreeGrafter"/>
</dbReference>
<proteinExistence type="inferred from homology"/>
<name>A0A226E0I2_FOLCA</name>
<evidence type="ECO:0000256" key="4">
    <source>
        <dbReference type="ARBA" id="ARBA00023242"/>
    </source>
</evidence>
<comment type="similarity">
    <text evidence="2">Belongs to the HOP2 family.</text>
</comment>
<evidence type="ECO:0000256" key="6">
    <source>
        <dbReference type="SAM" id="Coils"/>
    </source>
</evidence>